<organism evidence="1 2">
    <name type="scientific">Gordonia aichiensis NBRC 108223</name>
    <dbReference type="NCBI Taxonomy" id="1220583"/>
    <lineage>
        <taxon>Bacteria</taxon>
        <taxon>Bacillati</taxon>
        <taxon>Actinomycetota</taxon>
        <taxon>Actinomycetes</taxon>
        <taxon>Mycobacteriales</taxon>
        <taxon>Gordoniaceae</taxon>
        <taxon>Gordonia</taxon>
    </lineage>
</organism>
<dbReference type="Gene3D" id="1.10.10.60">
    <property type="entry name" value="Homeodomain-like"/>
    <property type="match status" value="2"/>
</dbReference>
<evidence type="ECO:0000313" key="1">
    <source>
        <dbReference type="EMBL" id="GAC50877.1"/>
    </source>
</evidence>
<dbReference type="OrthoDB" id="3035096at2"/>
<proteinExistence type="predicted"/>
<gene>
    <name evidence="1" type="ORF">GOACH_32_00400</name>
</gene>
<dbReference type="EMBL" id="BANR01000032">
    <property type="protein sequence ID" value="GAC50877.1"/>
    <property type="molecule type" value="Genomic_DNA"/>
</dbReference>
<name>L7KSE1_9ACTN</name>
<evidence type="ECO:0000313" key="2">
    <source>
        <dbReference type="Proteomes" id="UP000010988"/>
    </source>
</evidence>
<dbReference type="Proteomes" id="UP000010988">
    <property type="component" value="Unassembled WGS sequence"/>
</dbReference>
<comment type="caution">
    <text evidence="1">The sequence shown here is derived from an EMBL/GenBank/DDBJ whole genome shotgun (WGS) entry which is preliminary data.</text>
</comment>
<sequence length="101" mass="11343">MSRQQRRLSPKQIESLVRDYRAGATASDLATSYGIHRLTVAKHIQRSGEQTRNLRSFEGARLERLISEYQAGRSTEALGRQYGVAGSTVARNLRRAGVQLR</sequence>
<dbReference type="STRING" id="1220583.GOACH_32_00400"/>
<dbReference type="AlphaFoldDB" id="L7KSE1"/>
<accession>L7KSE1</accession>
<keyword evidence="2" id="KW-1185">Reference proteome</keyword>
<protein>
    <submittedName>
        <fullName evidence="1">Uncharacterized protein</fullName>
    </submittedName>
</protein>
<reference evidence="1 2" key="1">
    <citation type="submission" date="2012-12" db="EMBL/GenBank/DDBJ databases">
        <title>Whole genome shotgun sequence of Gordonia aichiensis NBRC 108223.</title>
        <authorList>
            <person name="Isaki-Nakamura S."/>
            <person name="Hosoyama A."/>
            <person name="Tsuchikane K."/>
            <person name="Ando Y."/>
            <person name="Baba S."/>
            <person name="Ohji S."/>
            <person name="Hamada M."/>
            <person name="Tamura T."/>
            <person name="Yamazoe A."/>
            <person name="Yamazaki S."/>
            <person name="Fujita N."/>
        </authorList>
    </citation>
    <scope>NUCLEOTIDE SEQUENCE [LARGE SCALE GENOMIC DNA]</scope>
    <source>
        <strain evidence="1 2">NBRC 108223</strain>
    </source>
</reference>
<dbReference type="RefSeq" id="WP_005179477.1">
    <property type="nucleotide sequence ID" value="NZ_BANR01000032.1"/>
</dbReference>